<feature type="region of interest" description="Disordered" evidence="11">
    <location>
        <begin position="320"/>
        <end position="347"/>
    </location>
</feature>
<sequence>MSTSVSSIANSSGKIGNSVASALGGGSTYDPATGTLTAPTYTTYKANGTTANVNNVGDALDSINSNGIKYFHTNSTGADSIATGVDSVAIGPNAVANIDNSVAIGSGSITTTAVPVSSATVGGITFGNFAGSSPAGTVNIGAPGFERQLTGLAAGRISATSTDAVNGSQLFQTNAAVASLSSSLSSAAGAFSSSVASLSTSASTSLNALSSSTSTSLSSLSTGVSTTNSSVSSLSTSTSTTTGSLSTGLSNTSSSVTSLSTATSTSIGSLSTSLSSTNNSVTSLSSSLGTVSAQVASLSTTAANNTTRSLSAGGYAADMSAPGAQAPSVSAGSNSVALGQGSTDGGRSNVVSVGSSTQQRQITNVAAGTEGTDAVNLNQLNALSTSMSQSFSGQQSQLNLLGSQLAQTQQAVQQTNQMARQGIAAATALTMLPQVEPGKTVNMAIGVARFAGESGMAFGASAHVTTNGILKLGIGVSGQNKTYGVGYGYSW</sequence>
<evidence type="ECO:0000256" key="3">
    <source>
        <dbReference type="ARBA" id="ARBA00005848"/>
    </source>
</evidence>
<evidence type="ECO:0000313" key="16">
    <source>
        <dbReference type="Proteomes" id="UP000008316"/>
    </source>
</evidence>
<protein>
    <submittedName>
        <fullName evidence="15">Putative membrane-anchored cell surface protein</fullName>
    </submittedName>
</protein>
<comment type="subcellular location">
    <subcellularLocation>
        <location evidence="2">Cell outer membrane</location>
    </subcellularLocation>
    <subcellularLocation>
        <location evidence="1">Cell surface</location>
    </subcellularLocation>
</comment>
<dbReference type="HOGENOM" id="CLU_014790_2_0_4"/>
<evidence type="ECO:0000256" key="1">
    <source>
        <dbReference type="ARBA" id="ARBA00004241"/>
    </source>
</evidence>
<dbReference type="STRING" id="999541.bgla_2g06140"/>
<evidence type="ECO:0000256" key="6">
    <source>
        <dbReference type="ARBA" id="ARBA00022692"/>
    </source>
</evidence>
<dbReference type="eggNOG" id="COG5295">
    <property type="taxonomic scope" value="Bacteria"/>
</dbReference>
<evidence type="ECO:0000256" key="5">
    <source>
        <dbReference type="ARBA" id="ARBA00022452"/>
    </source>
</evidence>
<dbReference type="Gene3D" id="2.150.10.10">
    <property type="entry name" value="Serralysin-like metalloprotease, C-terminal"/>
    <property type="match status" value="2"/>
</dbReference>
<feature type="compositionally biased region" description="Polar residues" evidence="11">
    <location>
        <begin position="327"/>
        <end position="341"/>
    </location>
</feature>
<reference evidence="15 16" key="1">
    <citation type="journal article" date="2011" name="J. Bacteriol.">
        <title>Complete genome sequence of Burkholderia gladioli BSR3.</title>
        <authorList>
            <person name="Seo Y.S."/>
            <person name="Lim J."/>
            <person name="Choi B.S."/>
            <person name="Kim H."/>
            <person name="Goo E."/>
            <person name="Lee B."/>
            <person name="Lim J.S."/>
            <person name="Choi I.Y."/>
            <person name="Moon J.S."/>
            <person name="Kim J."/>
            <person name="Hwang I."/>
        </authorList>
    </citation>
    <scope>NUCLEOTIDE SEQUENCE [LARGE SCALE GENOMIC DNA]</scope>
    <source>
        <strain evidence="15 16">BSR3</strain>
    </source>
</reference>
<evidence type="ECO:0000256" key="9">
    <source>
        <dbReference type="ARBA" id="ARBA00023136"/>
    </source>
</evidence>
<keyword evidence="7" id="KW-0732">Signal</keyword>
<evidence type="ECO:0000313" key="15">
    <source>
        <dbReference type="EMBL" id="AEA63090.1"/>
    </source>
</evidence>
<evidence type="ECO:0000259" key="13">
    <source>
        <dbReference type="Pfam" id="PF05658"/>
    </source>
</evidence>
<evidence type="ECO:0000256" key="8">
    <source>
        <dbReference type="ARBA" id="ARBA00022927"/>
    </source>
</evidence>
<dbReference type="SUPFAM" id="SSF54523">
    <property type="entry name" value="Pili subunits"/>
    <property type="match status" value="1"/>
</dbReference>
<evidence type="ECO:0000259" key="12">
    <source>
        <dbReference type="Pfam" id="PF03895"/>
    </source>
</evidence>
<feature type="domain" description="Trimeric autotransporter adhesin YadA-like stalk" evidence="14">
    <location>
        <begin position="361"/>
        <end position="396"/>
    </location>
</feature>
<dbReference type="GO" id="GO:0009986">
    <property type="term" value="C:cell surface"/>
    <property type="evidence" value="ECO:0007669"/>
    <property type="project" value="UniProtKB-SubCell"/>
</dbReference>
<accession>F2LJP6</accession>
<keyword evidence="8" id="KW-0653">Protein transport</keyword>
<dbReference type="GO" id="GO:0009279">
    <property type="term" value="C:cell outer membrane"/>
    <property type="evidence" value="ECO:0007669"/>
    <property type="project" value="UniProtKB-SubCell"/>
</dbReference>
<evidence type="ECO:0000256" key="7">
    <source>
        <dbReference type="ARBA" id="ARBA00022729"/>
    </source>
</evidence>
<comment type="similarity">
    <text evidence="3">Belongs to the autotransporter-2 (AT-2) (TC 1.B.40) family.</text>
</comment>
<feature type="region of interest" description="Disordered" evidence="11">
    <location>
        <begin position="211"/>
        <end position="256"/>
    </location>
</feature>
<dbReference type="InterPro" id="IPR045584">
    <property type="entry name" value="Pilin-like"/>
</dbReference>
<feature type="domain" description="Trimeric autotransporter adhesin YadA-like C-terminal membrane anchor" evidence="12">
    <location>
        <begin position="433"/>
        <end position="491"/>
    </location>
</feature>
<dbReference type="InterPro" id="IPR008640">
    <property type="entry name" value="Adhesin_Head_dom"/>
</dbReference>
<evidence type="ECO:0000256" key="2">
    <source>
        <dbReference type="ARBA" id="ARBA00004442"/>
    </source>
</evidence>
<name>F2LJP6_BURGS</name>
<dbReference type="EMBL" id="CP002600">
    <property type="protein sequence ID" value="AEA63090.1"/>
    <property type="molecule type" value="Genomic_DNA"/>
</dbReference>
<feature type="domain" description="Trimeric autotransporter adhesin YadA-like stalk" evidence="14">
    <location>
        <begin position="148"/>
        <end position="188"/>
    </location>
</feature>
<dbReference type="InterPro" id="IPR005594">
    <property type="entry name" value="YadA_C"/>
</dbReference>
<keyword evidence="10" id="KW-0998">Cell outer membrane</keyword>
<keyword evidence="4" id="KW-0813">Transport</keyword>
<dbReference type="Pfam" id="PF05662">
    <property type="entry name" value="YadA_stalk"/>
    <property type="match status" value="2"/>
</dbReference>
<dbReference type="KEGG" id="bgd:bgla_2g06140"/>
<feature type="domain" description="Trimeric autotransporter adhesin YadA-like head" evidence="13">
    <location>
        <begin position="82"/>
        <end position="108"/>
    </location>
</feature>
<gene>
    <name evidence="15" type="ordered locus">bgla_2g06140</name>
</gene>
<proteinExistence type="inferred from homology"/>
<dbReference type="Pfam" id="PF05658">
    <property type="entry name" value="YadA_head"/>
    <property type="match status" value="1"/>
</dbReference>
<organism evidence="15 16">
    <name type="scientific">Burkholderia gladioli (strain BSR3)</name>
    <dbReference type="NCBI Taxonomy" id="999541"/>
    <lineage>
        <taxon>Bacteria</taxon>
        <taxon>Pseudomonadati</taxon>
        <taxon>Pseudomonadota</taxon>
        <taxon>Betaproteobacteria</taxon>
        <taxon>Burkholderiales</taxon>
        <taxon>Burkholderiaceae</taxon>
        <taxon>Burkholderia</taxon>
    </lineage>
</organism>
<keyword evidence="6" id="KW-0812">Transmembrane</keyword>
<evidence type="ECO:0000256" key="11">
    <source>
        <dbReference type="SAM" id="MobiDB-lite"/>
    </source>
</evidence>
<keyword evidence="16" id="KW-1185">Reference proteome</keyword>
<evidence type="ECO:0000256" key="4">
    <source>
        <dbReference type="ARBA" id="ARBA00022448"/>
    </source>
</evidence>
<dbReference type="AlphaFoldDB" id="F2LJP6"/>
<keyword evidence="5" id="KW-1134">Transmembrane beta strand</keyword>
<dbReference type="InterPro" id="IPR011049">
    <property type="entry name" value="Serralysin-like_metalloprot_C"/>
</dbReference>
<dbReference type="SUPFAM" id="SSF101967">
    <property type="entry name" value="Adhesin YadA, collagen-binding domain"/>
    <property type="match status" value="2"/>
</dbReference>
<dbReference type="Gene3D" id="3.30.1300.30">
    <property type="entry name" value="GSPII I/J protein-like"/>
    <property type="match status" value="1"/>
</dbReference>
<dbReference type="GO" id="GO:0015031">
    <property type="term" value="P:protein transport"/>
    <property type="evidence" value="ECO:0007669"/>
    <property type="project" value="UniProtKB-KW"/>
</dbReference>
<evidence type="ECO:0000259" key="14">
    <source>
        <dbReference type="Pfam" id="PF05662"/>
    </source>
</evidence>
<evidence type="ECO:0000256" key="10">
    <source>
        <dbReference type="ARBA" id="ARBA00023237"/>
    </source>
</evidence>
<dbReference type="Proteomes" id="UP000008316">
    <property type="component" value="Chromosome 2"/>
</dbReference>
<dbReference type="Pfam" id="PF03895">
    <property type="entry name" value="YadA_anchor"/>
    <property type="match status" value="1"/>
</dbReference>
<dbReference type="InterPro" id="IPR008635">
    <property type="entry name" value="Coiled_stalk_dom"/>
</dbReference>
<keyword evidence="9" id="KW-0472">Membrane</keyword>